<dbReference type="SUPFAM" id="SSF48264">
    <property type="entry name" value="Cytochrome P450"/>
    <property type="match status" value="1"/>
</dbReference>
<keyword evidence="8 14" id="KW-1133">Transmembrane helix</keyword>
<protein>
    <recommendedName>
        <fullName evidence="17">Cytochrome P450</fullName>
    </recommendedName>
</protein>
<sequence>MSLSFVFVSAVVAAVVPVLYLRWLAQRRARDDVNRLPGPSSRIATWLWGHELLAFENDANEMYNIWVRQFGPLFKIKAALFHPDIIIATDHAAVQHIFANSKTYVKTPAFRGQVGHILGEGLVWAEGDEHIFQRRLLSRAFTTENIKGMADDVFGCAEQLEDLLANRVRAHGREGTLVNIAKYTIIPTLDIIGRVGFGHDFKAVSTAEFDSTEAPQTDAQTIVANWEAFIHDAYTFTTFLALAILRVFPTWLSAQLSIIQTQSRISTTIARIAAPIVSAARRGEHTGNGKDVLSILTRTAKDSKGTLREELSDETIIANINTFLIAGTTTTSDALNFILLELAQHPEAQQKLRDEVLTNESGLDYDSVQRLSYLDAVVKEGLRLHSPLPQPERIALQDDVIPLSMPIRTEGGTILDSIRVSKGQAFYLPAMTAQTNPSVWGPDAHTFLPERWLRPGGIPPPNKLPHGWSGLLAFCDGPRNCIGSRLAVLEMKVILAVLIRSLEFRDTGVLVRQRLPLTPMVNGEVGVLPLRVAIAPPASGLERK</sequence>
<dbReference type="HOGENOM" id="CLU_001570_5_11_1"/>
<dbReference type="InterPro" id="IPR001128">
    <property type="entry name" value="Cyt_P450"/>
</dbReference>
<dbReference type="PRINTS" id="PR00463">
    <property type="entry name" value="EP450I"/>
</dbReference>
<name>A0A0C9T449_PLICR</name>
<evidence type="ECO:0000256" key="14">
    <source>
        <dbReference type="SAM" id="Phobius"/>
    </source>
</evidence>
<dbReference type="GO" id="GO:0016705">
    <property type="term" value="F:oxidoreductase activity, acting on paired donors, with incorporation or reduction of molecular oxygen"/>
    <property type="evidence" value="ECO:0007669"/>
    <property type="project" value="InterPro"/>
</dbReference>
<evidence type="ECO:0000256" key="4">
    <source>
        <dbReference type="ARBA" id="ARBA00010617"/>
    </source>
</evidence>
<keyword evidence="16" id="KW-1185">Reference proteome</keyword>
<dbReference type="Proteomes" id="UP000053263">
    <property type="component" value="Unassembled WGS sequence"/>
</dbReference>
<evidence type="ECO:0000256" key="13">
    <source>
        <dbReference type="PIRSR" id="PIRSR602401-1"/>
    </source>
</evidence>
<comment type="similarity">
    <text evidence="4">Belongs to the cytochrome P450 family.</text>
</comment>
<dbReference type="EMBL" id="KN832572">
    <property type="protein sequence ID" value="KII84094.1"/>
    <property type="molecule type" value="Genomic_DNA"/>
</dbReference>
<feature type="transmembrane region" description="Helical" evidence="14">
    <location>
        <begin position="6"/>
        <end position="25"/>
    </location>
</feature>
<dbReference type="OrthoDB" id="1470350at2759"/>
<keyword evidence="7 13" id="KW-0479">Metal-binding</keyword>
<feature type="binding site" description="axial binding residue" evidence="13">
    <location>
        <position position="481"/>
    </location>
    <ligand>
        <name>heme</name>
        <dbReference type="ChEBI" id="CHEBI:30413"/>
    </ligand>
    <ligandPart>
        <name>Fe</name>
        <dbReference type="ChEBI" id="CHEBI:18248"/>
    </ligandPart>
</feature>
<dbReference type="GO" id="GO:0004497">
    <property type="term" value="F:monooxygenase activity"/>
    <property type="evidence" value="ECO:0007669"/>
    <property type="project" value="UniProtKB-KW"/>
</dbReference>
<comment type="pathway">
    <text evidence="3">Secondary metabolite biosynthesis; terpenoid biosynthesis.</text>
</comment>
<evidence type="ECO:0000256" key="5">
    <source>
        <dbReference type="ARBA" id="ARBA00022617"/>
    </source>
</evidence>
<evidence type="ECO:0000256" key="1">
    <source>
        <dbReference type="ARBA" id="ARBA00001971"/>
    </source>
</evidence>
<evidence type="ECO:0000256" key="9">
    <source>
        <dbReference type="ARBA" id="ARBA00023002"/>
    </source>
</evidence>
<reference evidence="15 16" key="1">
    <citation type="submission" date="2014-06" db="EMBL/GenBank/DDBJ databases">
        <title>Evolutionary Origins and Diversification of the Mycorrhizal Mutualists.</title>
        <authorList>
            <consortium name="DOE Joint Genome Institute"/>
            <consortium name="Mycorrhizal Genomics Consortium"/>
            <person name="Kohler A."/>
            <person name="Kuo A."/>
            <person name="Nagy L.G."/>
            <person name="Floudas D."/>
            <person name="Copeland A."/>
            <person name="Barry K.W."/>
            <person name="Cichocki N."/>
            <person name="Veneault-Fourrey C."/>
            <person name="LaButti K."/>
            <person name="Lindquist E.A."/>
            <person name="Lipzen A."/>
            <person name="Lundell T."/>
            <person name="Morin E."/>
            <person name="Murat C."/>
            <person name="Riley R."/>
            <person name="Ohm R."/>
            <person name="Sun H."/>
            <person name="Tunlid A."/>
            <person name="Henrissat B."/>
            <person name="Grigoriev I.V."/>
            <person name="Hibbett D.S."/>
            <person name="Martin F."/>
        </authorList>
    </citation>
    <scope>NUCLEOTIDE SEQUENCE [LARGE SCALE GENOMIC DNA]</scope>
    <source>
        <strain evidence="15 16">FD-325 SS-3</strain>
    </source>
</reference>
<dbReference type="InterPro" id="IPR002401">
    <property type="entry name" value="Cyt_P450_E_grp-I"/>
</dbReference>
<dbReference type="PANTHER" id="PTHR24305:SF166">
    <property type="entry name" value="CYTOCHROME P450 12A4, MITOCHONDRIAL-RELATED"/>
    <property type="match status" value="1"/>
</dbReference>
<keyword evidence="6 14" id="KW-0812">Transmembrane</keyword>
<evidence type="ECO:0000256" key="8">
    <source>
        <dbReference type="ARBA" id="ARBA00022989"/>
    </source>
</evidence>
<evidence type="ECO:0000256" key="11">
    <source>
        <dbReference type="ARBA" id="ARBA00023033"/>
    </source>
</evidence>
<keyword evidence="5 13" id="KW-0349">Heme</keyword>
<dbReference type="InterPro" id="IPR036396">
    <property type="entry name" value="Cyt_P450_sf"/>
</dbReference>
<dbReference type="PRINTS" id="PR00385">
    <property type="entry name" value="P450"/>
</dbReference>
<evidence type="ECO:0000256" key="12">
    <source>
        <dbReference type="ARBA" id="ARBA00023136"/>
    </source>
</evidence>
<dbReference type="Pfam" id="PF00067">
    <property type="entry name" value="p450"/>
    <property type="match status" value="1"/>
</dbReference>
<dbReference type="GO" id="GO:0016020">
    <property type="term" value="C:membrane"/>
    <property type="evidence" value="ECO:0007669"/>
    <property type="project" value="UniProtKB-SubCell"/>
</dbReference>
<evidence type="ECO:0000256" key="3">
    <source>
        <dbReference type="ARBA" id="ARBA00004721"/>
    </source>
</evidence>
<proteinExistence type="inferred from homology"/>
<dbReference type="GO" id="GO:0005506">
    <property type="term" value="F:iron ion binding"/>
    <property type="evidence" value="ECO:0007669"/>
    <property type="project" value="InterPro"/>
</dbReference>
<comment type="subcellular location">
    <subcellularLocation>
        <location evidence="2">Membrane</location>
    </subcellularLocation>
</comment>
<evidence type="ECO:0000313" key="16">
    <source>
        <dbReference type="Proteomes" id="UP000053263"/>
    </source>
</evidence>
<dbReference type="InterPro" id="IPR050121">
    <property type="entry name" value="Cytochrome_P450_monoxygenase"/>
</dbReference>
<dbReference type="Gene3D" id="1.10.630.10">
    <property type="entry name" value="Cytochrome P450"/>
    <property type="match status" value="1"/>
</dbReference>
<accession>A0A0C9T449</accession>
<evidence type="ECO:0000256" key="7">
    <source>
        <dbReference type="ARBA" id="ARBA00022723"/>
    </source>
</evidence>
<dbReference type="GO" id="GO:0020037">
    <property type="term" value="F:heme binding"/>
    <property type="evidence" value="ECO:0007669"/>
    <property type="project" value="InterPro"/>
</dbReference>
<keyword evidence="10 13" id="KW-0408">Iron</keyword>
<comment type="cofactor">
    <cofactor evidence="1 13">
        <name>heme</name>
        <dbReference type="ChEBI" id="CHEBI:30413"/>
    </cofactor>
</comment>
<organism evidence="15 16">
    <name type="scientific">Plicaturopsis crispa FD-325 SS-3</name>
    <dbReference type="NCBI Taxonomy" id="944288"/>
    <lineage>
        <taxon>Eukaryota</taxon>
        <taxon>Fungi</taxon>
        <taxon>Dikarya</taxon>
        <taxon>Basidiomycota</taxon>
        <taxon>Agaricomycotina</taxon>
        <taxon>Agaricomycetes</taxon>
        <taxon>Agaricomycetidae</taxon>
        <taxon>Amylocorticiales</taxon>
        <taxon>Amylocorticiaceae</taxon>
        <taxon>Plicatura</taxon>
        <taxon>Plicaturopsis crispa</taxon>
    </lineage>
</organism>
<dbReference type="AlphaFoldDB" id="A0A0C9T449"/>
<evidence type="ECO:0000313" key="15">
    <source>
        <dbReference type="EMBL" id="KII84094.1"/>
    </source>
</evidence>
<evidence type="ECO:0000256" key="2">
    <source>
        <dbReference type="ARBA" id="ARBA00004370"/>
    </source>
</evidence>
<evidence type="ECO:0008006" key="17">
    <source>
        <dbReference type="Google" id="ProtNLM"/>
    </source>
</evidence>
<dbReference type="PANTHER" id="PTHR24305">
    <property type="entry name" value="CYTOCHROME P450"/>
    <property type="match status" value="1"/>
</dbReference>
<keyword evidence="12 14" id="KW-0472">Membrane</keyword>
<gene>
    <name evidence="15" type="ORF">PLICRDRAFT_46431</name>
</gene>
<evidence type="ECO:0000256" key="10">
    <source>
        <dbReference type="ARBA" id="ARBA00023004"/>
    </source>
</evidence>
<keyword evidence="9" id="KW-0560">Oxidoreductase</keyword>
<evidence type="ECO:0000256" key="6">
    <source>
        <dbReference type="ARBA" id="ARBA00022692"/>
    </source>
</evidence>
<keyword evidence="11" id="KW-0503">Monooxygenase</keyword>